<proteinExistence type="predicted"/>
<accession>A0A4P8PUA3</accession>
<dbReference type="Proteomes" id="UP000323352">
    <property type="component" value="Segment"/>
</dbReference>
<reference evidence="1" key="1">
    <citation type="submission" date="2018-12" db="EMBL/GenBank/DDBJ databases">
        <title>Singled stranded DNA viruses identified in blackflies (Austrosimulium ungulatum) sampled in New Zealand.</title>
        <authorList>
            <person name="Kraberger S."/>
            <person name="Fontenele R.S."/>
            <person name="Schmidlin K."/>
            <person name="Walters M."/>
            <person name="Varsani A."/>
        </authorList>
    </citation>
    <scope>NUCLEOTIDE SEQUENCE [LARGE SCALE GENOMIC DNA]</scope>
    <source>
        <strain evidence="1">188</strain>
    </source>
</reference>
<name>A0A4P8PUA3_9VIRU</name>
<organism evidence="1">
    <name type="scientific">Blackfly microvirus SF02</name>
    <dbReference type="NCBI Taxonomy" id="2576452"/>
    <lineage>
        <taxon>Viruses</taxon>
        <taxon>Monodnaviria</taxon>
        <taxon>Sangervirae</taxon>
        <taxon>Phixviricota</taxon>
        <taxon>Malgrandaviricetes</taxon>
        <taxon>Petitvirales</taxon>
        <taxon>Microviridae</taxon>
        <taxon>Microvirus</taxon>
    </lineage>
</organism>
<evidence type="ECO:0000313" key="1">
    <source>
        <dbReference type="EMBL" id="QCQ85104.1"/>
    </source>
</evidence>
<protein>
    <submittedName>
        <fullName evidence="1">DNA pilot protein</fullName>
    </submittedName>
</protein>
<dbReference type="EMBL" id="MK249226">
    <property type="protein sequence ID" value="QCQ85104.1"/>
    <property type="molecule type" value="Genomic_DNA"/>
</dbReference>
<sequence length="254" mass="26854">MWGAIAGAAASVIGGAMSAKGQKDANAANYAMSKEQMDWQERMSNTAHQREVADLKAAGLNPILSGTGGGGASTPSSPVAKSENVLGQLVSSASDALRTLADVQLTNAQKEKTETEVPLVEQQTRNVGVDTFKKAAEVKNIGANTATAKATERNVREDTLVKQQLQKVQMSEIDKNQEFTKLLKSQGVTEGYRARLMNANGQQAVQILKELENRGEISDSAAGKALSWIQRASEAGVSPANAAKAAKFIIKKGK</sequence>